<evidence type="ECO:0000313" key="2">
    <source>
        <dbReference type="Proteomes" id="UP000309788"/>
    </source>
</evidence>
<organism evidence="1 2">
    <name type="scientific">Dyadobacter sediminis</name>
    <dbReference type="NCBI Taxonomy" id="1493691"/>
    <lineage>
        <taxon>Bacteria</taxon>
        <taxon>Pseudomonadati</taxon>
        <taxon>Bacteroidota</taxon>
        <taxon>Cytophagia</taxon>
        <taxon>Cytophagales</taxon>
        <taxon>Spirosomataceae</taxon>
        <taxon>Dyadobacter</taxon>
    </lineage>
</organism>
<evidence type="ECO:0000313" key="1">
    <source>
        <dbReference type="EMBL" id="TLU89424.1"/>
    </source>
</evidence>
<reference evidence="1 2" key="1">
    <citation type="submission" date="2019-05" db="EMBL/GenBank/DDBJ databases">
        <authorList>
            <person name="Qu J.-H."/>
        </authorList>
    </citation>
    <scope>NUCLEOTIDE SEQUENCE [LARGE SCALE GENOMIC DNA]</scope>
    <source>
        <strain evidence="1 2">Z12</strain>
    </source>
</reference>
<gene>
    <name evidence="1" type="ORF">FEM55_22040</name>
</gene>
<dbReference type="Proteomes" id="UP000309788">
    <property type="component" value="Unassembled WGS sequence"/>
</dbReference>
<comment type="caution">
    <text evidence="1">The sequence shown here is derived from an EMBL/GenBank/DDBJ whole genome shotgun (WGS) entry which is preliminary data.</text>
</comment>
<dbReference type="RefSeq" id="WP_138283484.1">
    <property type="nucleotide sequence ID" value="NZ_BMGE01000004.1"/>
</dbReference>
<sequence>MSIRAGSPYYGKSLAFCEMKKRPITLIIPFFGPVPAWQPFFLKSCYANNDVSFLIFADHICPGIDRNVRVVQTNLEELRIRAMRKLQMNVSLESAYKICDFRPAFGLIFEEYLKDSWFWGTCDTDIVFGNIRKIVTDEVLANYDIITAKREYLVGHFTLYRNAAITNRLFLESADYREVFQSPRSYAFDECNFLWWKLLSGGDILSTPSRIESMSHVVKRLTAKGRIRAYFESHVIEQDKLLANGSLEELSNRLFWDNGVLYDQDDKTEYLSFHFHFLKKDPAFIIPFWKEVPNEFHISQNGFSLTTKTFD</sequence>
<name>A0A5R9K6L6_9BACT</name>
<proteinExistence type="predicted"/>
<protein>
    <submittedName>
        <fullName evidence="1">Uncharacterized protein</fullName>
    </submittedName>
</protein>
<keyword evidence="2" id="KW-1185">Reference proteome</keyword>
<dbReference type="AlphaFoldDB" id="A0A5R9K6L6"/>
<dbReference type="OrthoDB" id="1910631at2"/>
<accession>A0A5R9K6L6</accession>
<dbReference type="Pfam" id="PF20330">
    <property type="entry name" value="DUF6625"/>
    <property type="match status" value="1"/>
</dbReference>
<dbReference type="InterPro" id="IPR046733">
    <property type="entry name" value="DUF6625"/>
</dbReference>
<dbReference type="EMBL" id="VCEI01000030">
    <property type="protein sequence ID" value="TLU89424.1"/>
    <property type="molecule type" value="Genomic_DNA"/>
</dbReference>